<dbReference type="Proteomes" id="UP000886653">
    <property type="component" value="Unassembled WGS sequence"/>
</dbReference>
<evidence type="ECO:0000313" key="2">
    <source>
        <dbReference type="Proteomes" id="UP000886653"/>
    </source>
</evidence>
<dbReference type="AlphaFoldDB" id="A0A9P6NN69"/>
<gene>
    <name evidence="1" type="ORF">CROQUDRAFT_654068</name>
</gene>
<reference evidence="1" key="1">
    <citation type="submission" date="2013-11" db="EMBL/GenBank/DDBJ databases">
        <title>Genome sequence of the fusiform rust pathogen reveals effectors for host alternation and coevolution with pine.</title>
        <authorList>
            <consortium name="DOE Joint Genome Institute"/>
            <person name="Smith K."/>
            <person name="Pendleton A."/>
            <person name="Kubisiak T."/>
            <person name="Anderson C."/>
            <person name="Salamov A."/>
            <person name="Aerts A."/>
            <person name="Riley R."/>
            <person name="Clum A."/>
            <person name="Lindquist E."/>
            <person name="Ence D."/>
            <person name="Campbell M."/>
            <person name="Kronenberg Z."/>
            <person name="Feau N."/>
            <person name="Dhillon B."/>
            <person name="Hamelin R."/>
            <person name="Burleigh J."/>
            <person name="Smith J."/>
            <person name="Yandell M."/>
            <person name="Nelson C."/>
            <person name="Grigoriev I."/>
            <person name="Davis J."/>
        </authorList>
    </citation>
    <scope>NUCLEOTIDE SEQUENCE</scope>
    <source>
        <strain evidence="1">G11</strain>
    </source>
</reference>
<sequence>MSASVGISKKQLWVHPNGAPREIPETSLGCTQDEYATSAHLGVIDFFFSSFAF</sequence>
<evidence type="ECO:0000313" key="1">
    <source>
        <dbReference type="EMBL" id="KAG0148994.1"/>
    </source>
</evidence>
<dbReference type="EMBL" id="MU167231">
    <property type="protein sequence ID" value="KAG0148994.1"/>
    <property type="molecule type" value="Genomic_DNA"/>
</dbReference>
<keyword evidence="2" id="KW-1185">Reference proteome</keyword>
<comment type="caution">
    <text evidence="1">The sequence shown here is derived from an EMBL/GenBank/DDBJ whole genome shotgun (WGS) entry which is preliminary data.</text>
</comment>
<name>A0A9P6NN69_9BASI</name>
<proteinExistence type="predicted"/>
<protein>
    <submittedName>
        <fullName evidence="1">Uncharacterized protein</fullName>
    </submittedName>
</protein>
<organism evidence="1 2">
    <name type="scientific">Cronartium quercuum f. sp. fusiforme G11</name>
    <dbReference type="NCBI Taxonomy" id="708437"/>
    <lineage>
        <taxon>Eukaryota</taxon>
        <taxon>Fungi</taxon>
        <taxon>Dikarya</taxon>
        <taxon>Basidiomycota</taxon>
        <taxon>Pucciniomycotina</taxon>
        <taxon>Pucciniomycetes</taxon>
        <taxon>Pucciniales</taxon>
        <taxon>Coleosporiaceae</taxon>
        <taxon>Cronartium</taxon>
    </lineage>
</organism>
<accession>A0A9P6NN69</accession>